<name>A0A2G8R229_9RHOB</name>
<comment type="caution">
    <text evidence="1">The sequence shown here is derived from an EMBL/GenBank/DDBJ whole genome shotgun (WGS) entry which is preliminary data.</text>
</comment>
<evidence type="ECO:0000313" key="2">
    <source>
        <dbReference type="Proteomes" id="UP000231259"/>
    </source>
</evidence>
<sequence length="63" mass="6618">MLKVTRGAISLNEADGQPKGTLVNDSLLVGLGAILEDIRSIESAVAALRIFDVHRPGAGFTNQ</sequence>
<evidence type="ECO:0000313" key="1">
    <source>
        <dbReference type="EMBL" id="PIL15599.1"/>
    </source>
</evidence>
<proteinExistence type="predicted"/>
<dbReference type="AlphaFoldDB" id="A0A2G8R229"/>
<reference evidence="1 2" key="1">
    <citation type="submission" date="2013-09" db="EMBL/GenBank/DDBJ databases">
        <title>Genome sequencing of Phaeobacter antarcticus sp. nov. SM1211.</title>
        <authorList>
            <person name="Zhang X.-Y."/>
            <person name="Liu C."/>
            <person name="Chen X.-L."/>
            <person name="Xie B.-B."/>
            <person name="Qin Q.-L."/>
            <person name="Rong J.-C."/>
            <person name="Zhang Y.-Z."/>
        </authorList>
    </citation>
    <scope>NUCLEOTIDE SEQUENCE [LARGE SCALE GENOMIC DNA]</scope>
    <source>
        <strain evidence="1 2">SM1211</strain>
    </source>
</reference>
<accession>A0A2G8R229</accession>
<keyword evidence="2" id="KW-1185">Reference proteome</keyword>
<dbReference type="Proteomes" id="UP000231259">
    <property type="component" value="Unassembled WGS sequence"/>
</dbReference>
<organism evidence="1 2">
    <name type="scientific">Puniceibacterium antarcticum</name>
    <dbReference type="NCBI Taxonomy" id="1206336"/>
    <lineage>
        <taxon>Bacteria</taxon>
        <taxon>Pseudomonadati</taxon>
        <taxon>Pseudomonadota</taxon>
        <taxon>Alphaproteobacteria</taxon>
        <taxon>Rhodobacterales</taxon>
        <taxon>Paracoccaceae</taxon>
        <taxon>Puniceibacterium</taxon>
    </lineage>
</organism>
<protein>
    <submittedName>
        <fullName evidence="1">Uncharacterized protein</fullName>
    </submittedName>
</protein>
<gene>
    <name evidence="1" type="ORF">P775_25820</name>
</gene>
<dbReference type="EMBL" id="AWWI01000176">
    <property type="protein sequence ID" value="PIL15599.1"/>
    <property type="molecule type" value="Genomic_DNA"/>
</dbReference>